<feature type="domain" description="Acylphosphatase-like" evidence="7">
    <location>
        <begin position="73"/>
        <end position="163"/>
    </location>
</feature>
<dbReference type="PROSITE" id="PS51160">
    <property type="entry name" value="ACYLPHOSPHATASE_3"/>
    <property type="match status" value="1"/>
</dbReference>
<evidence type="ECO:0000313" key="8">
    <source>
        <dbReference type="Ensembl" id="ENSCPRP00005020235.1"/>
    </source>
</evidence>
<dbReference type="EC" id="3.6.1.7" evidence="4 5"/>
<dbReference type="PROSITE" id="PS00150">
    <property type="entry name" value="ACYLPHOSPHATASE_1"/>
    <property type="match status" value="1"/>
</dbReference>
<evidence type="ECO:0000256" key="2">
    <source>
        <dbReference type="ARBA" id="ARBA00022801"/>
    </source>
</evidence>
<dbReference type="FunFam" id="3.30.70.100:FF:000011">
    <property type="entry name" value="Acylphosphatase"/>
    <property type="match status" value="1"/>
</dbReference>
<organism evidence="8 9">
    <name type="scientific">Crocodylus porosus</name>
    <name type="common">Saltwater crocodile</name>
    <name type="synonym">Estuarine crocodile</name>
    <dbReference type="NCBI Taxonomy" id="8502"/>
    <lineage>
        <taxon>Eukaryota</taxon>
        <taxon>Metazoa</taxon>
        <taxon>Chordata</taxon>
        <taxon>Craniata</taxon>
        <taxon>Vertebrata</taxon>
        <taxon>Euteleostomi</taxon>
        <taxon>Archelosauria</taxon>
        <taxon>Archosauria</taxon>
        <taxon>Crocodylia</taxon>
        <taxon>Longirostres</taxon>
        <taxon>Crocodylidae</taxon>
        <taxon>Crocodylus</taxon>
    </lineage>
</organism>
<dbReference type="PROSITE" id="PS00151">
    <property type="entry name" value="ACYLPHOSPHATASE_2"/>
    <property type="match status" value="1"/>
</dbReference>
<reference evidence="8" key="1">
    <citation type="submission" date="2025-08" db="UniProtKB">
        <authorList>
            <consortium name="Ensembl"/>
        </authorList>
    </citation>
    <scope>IDENTIFICATION</scope>
</reference>
<dbReference type="SUPFAM" id="SSF54975">
    <property type="entry name" value="Acylphosphatase/BLUF domain-like"/>
    <property type="match status" value="1"/>
</dbReference>
<comment type="catalytic activity">
    <reaction evidence="3 4 5">
        <text>an acyl phosphate + H2O = a carboxylate + phosphate + H(+)</text>
        <dbReference type="Rhea" id="RHEA:14965"/>
        <dbReference type="ChEBI" id="CHEBI:15377"/>
        <dbReference type="ChEBI" id="CHEBI:15378"/>
        <dbReference type="ChEBI" id="CHEBI:29067"/>
        <dbReference type="ChEBI" id="CHEBI:43474"/>
        <dbReference type="ChEBI" id="CHEBI:59918"/>
        <dbReference type="EC" id="3.6.1.7"/>
    </reaction>
</comment>
<comment type="similarity">
    <text evidence="1 6">Belongs to the acylphosphatase family.</text>
</comment>
<evidence type="ECO:0000256" key="5">
    <source>
        <dbReference type="RuleBase" id="RU000553"/>
    </source>
</evidence>
<evidence type="ECO:0000256" key="4">
    <source>
        <dbReference type="PROSITE-ProRule" id="PRU00520"/>
    </source>
</evidence>
<reference evidence="8" key="2">
    <citation type="submission" date="2025-09" db="UniProtKB">
        <authorList>
            <consortium name="Ensembl"/>
        </authorList>
    </citation>
    <scope>IDENTIFICATION</scope>
</reference>
<evidence type="ECO:0000256" key="1">
    <source>
        <dbReference type="ARBA" id="ARBA00005614"/>
    </source>
</evidence>
<evidence type="ECO:0000313" key="9">
    <source>
        <dbReference type="Proteomes" id="UP000594220"/>
    </source>
</evidence>
<dbReference type="Gene3D" id="3.30.70.100">
    <property type="match status" value="1"/>
</dbReference>
<dbReference type="AlphaFoldDB" id="A0A7M4G0B4"/>
<dbReference type="InterPro" id="IPR020456">
    <property type="entry name" value="Acylphosphatase"/>
</dbReference>
<dbReference type="PRINTS" id="PR00112">
    <property type="entry name" value="ACYLPHPHTASE"/>
</dbReference>
<dbReference type="Ensembl" id="ENSCPRT00005023647.1">
    <property type="protein sequence ID" value="ENSCPRP00005020235.1"/>
    <property type="gene ID" value="ENSCPRG00005014089.1"/>
</dbReference>
<dbReference type="OMA" id="DVSIRRC"/>
<accession>A0A7M4G0B4</accession>
<keyword evidence="9" id="KW-1185">Reference proteome</keyword>
<dbReference type="GeneTree" id="ENSGT00390000011103"/>
<evidence type="ECO:0000256" key="3">
    <source>
        <dbReference type="ARBA" id="ARBA00047645"/>
    </source>
</evidence>
<dbReference type="InterPro" id="IPR036046">
    <property type="entry name" value="Acylphosphatase-like_dom_sf"/>
</dbReference>
<dbReference type="InterPro" id="IPR001792">
    <property type="entry name" value="Acylphosphatase-like_dom"/>
</dbReference>
<dbReference type="PANTHER" id="PTHR10029:SF20">
    <property type="entry name" value="ACYLPHOSPHATASE-2"/>
    <property type="match status" value="1"/>
</dbReference>
<dbReference type="Pfam" id="PF00708">
    <property type="entry name" value="Acylphosphatase"/>
    <property type="match status" value="1"/>
</dbReference>
<protein>
    <recommendedName>
        <fullName evidence="4 5">Acylphosphatase</fullName>
        <ecNumber evidence="4 5">3.6.1.7</ecNumber>
    </recommendedName>
</protein>
<dbReference type="Proteomes" id="UP000594220">
    <property type="component" value="Unplaced"/>
</dbReference>
<keyword evidence="2 4" id="KW-0378">Hydrolase</keyword>
<gene>
    <name evidence="8" type="primary">ACYP2</name>
</gene>
<evidence type="ECO:0000259" key="7">
    <source>
        <dbReference type="PROSITE" id="PS51160"/>
    </source>
</evidence>
<dbReference type="PANTHER" id="PTHR10029">
    <property type="entry name" value="ACYLPHOSPHATASE"/>
    <property type="match status" value="1"/>
</dbReference>
<name>A0A7M4G0B4_CROPO</name>
<dbReference type="GO" id="GO:0003998">
    <property type="term" value="F:acylphosphatase activity"/>
    <property type="evidence" value="ECO:0007669"/>
    <property type="project" value="UniProtKB-EC"/>
</dbReference>
<evidence type="ECO:0000256" key="6">
    <source>
        <dbReference type="RuleBase" id="RU004168"/>
    </source>
</evidence>
<sequence length="163" mass="17870">MRIPGSRGAHPGWSGPWRAGYAWQAAAFLRSLILAARRSGPCQARIPRPAIRTAAYSLPAMSGLAKAAGVFKSVDYEVFGRVQGVCFRMYTEDEARKLGVVGWVKNTRQGTVTGQVQGPEDKVNAMKAWLSKVGSPSSRIARTNFSNEKEITKLDFSGFNTRY</sequence>
<dbReference type="InterPro" id="IPR017968">
    <property type="entry name" value="Acylphosphatase_CS"/>
</dbReference>
<proteinExistence type="inferred from homology"/>
<feature type="active site" evidence="4">
    <location>
        <position position="88"/>
    </location>
</feature>
<feature type="active site" evidence="4">
    <location>
        <position position="106"/>
    </location>
</feature>